<evidence type="ECO:0000256" key="2">
    <source>
        <dbReference type="SAM" id="MobiDB-lite"/>
    </source>
</evidence>
<dbReference type="PANTHER" id="PTHR24637:SF377">
    <property type="entry name" value="COLLAGEN TYPE IX ALPHA 1 CHAIN"/>
    <property type="match status" value="1"/>
</dbReference>
<feature type="region of interest" description="Disordered" evidence="2">
    <location>
        <begin position="23"/>
        <end position="47"/>
    </location>
</feature>
<dbReference type="AlphaFoldDB" id="A0AAD9V4Y9"/>
<dbReference type="GO" id="GO:0005581">
    <property type="term" value="C:collagen trimer"/>
    <property type="evidence" value="ECO:0007669"/>
    <property type="project" value="UniProtKB-KW"/>
</dbReference>
<dbReference type="Proteomes" id="UP001249851">
    <property type="component" value="Unassembled WGS sequence"/>
</dbReference>
<protein>
    <submittedName>
        <fullName evidence="4">Cuticle collagen 90</fullName>
    </submittedName>
</protein>
<name>A0AAD9V4Y9_ACRCE</name>
<feature type="region of interest" description="Disordered" evidence="2">
    <location>
        <begin position="204"/>
        <end position="282"/>
    </location>
</feature>
<accession>A0AAD9V4Y9</accession>
<keyword evidence="3" id="KW-0812">Transmembrane</keyword>
<keyword evidence="1" id="KW-0175">Coiled coil</keyword>
<feature type="transmembrane region" description="Helical" evidence="3">
    <location>
        <begin position="111"/>
        <end position="136"/>
    </location>
</feature>
<keyword evidence="3" id="KW-0472">Membrane</keyword>
<keyword evidence="3" id="KW-1133">Transmembrane helix</keyword>
<dbReference type="Pfam" id="PF01391">
    <property type="entry name" value="Collagen"/>
    <property type="match status" value="1"/>
</dbReference>
<keyword evidence="4" id="KW-0176">Collagen</keyword>
<sequence length="383" mass="41436">MQDRKRHEVSSIRVNPLYVMADGKLKNNSQKTKRNHNSGSGEKGSREKIVEIRQLDMNYGSGVYEFIANDSKDPLPARKGHEDQAGVHISDSFIMMAQTNQQQMNLLRRMMYLLCLVAAIVFLTAAASLSLTLIILKSEKPNLFQQPNLFTDCSSRGRLEDTNREISELKRELNITRHQLETLKLALANQRKAVANLTSQETTSCNRCVGPQGPPGQRGPIGPQGTPGIQGLRGPPGPMGPRGFNGSAGQKGAHGLQGVMGPQGYNGSQGRTGIPGLAGQPGSPGIGNLSACQYKNKKKQAQSKGKDAHSIVSLREDENQGWKIVGATCSTEGAAEYAFQDAAVEPTTGIIVYSCHCKGESSVFPGSNKMVCVIHYWMCPLTS</sequence>
<evidence type="ECO:0000256" key="1">
    <source>
        <dbReference type="SAM" id="Coils"/>
    </source>
</evidence>
<evidence type="ECO:0000256" key="3">
    <source>
        <dbReference type="SAM" id="Phobius"/>
    </source>
</evidence>
<reference evidence="4" key="1">
    <citation type="journal article" date="2023" name="G3 (Bethesda)">
        <title>Whole genome assembly and annotation of the endangered Caribbean coral Acropora cervicornis.</title>
        <authorList>
            <person name="Selwyn J.D."/>
            <person name="Vollmer S.V."/>
        </authorList>
    </citation>
    <scope>NUCLEOTIDE SEQUENCE</scope>
    <source>
        <strain evidence="4">K2</strain>
    </source>
</reference>
<feature type="coiled-coil region" evidence="1">
    <location>
        <begin position="159"/>
        <end position="200"/>
    </location>
</feature>
<proteinExistence type="predicted"/>
<dbReference type="EMBL" id="JARQWQ010000034">
    <property type="protein sequence ID" value="KAK2560900.1"/>
    <property type="molecule type" value="Genomic_DNA"/>
</dbReference>
<evidence type="ECO:0000313" key="5">
    <source>
        <dbReference type="Proteomes" id="UP001249851"/>
    </source>
</evidence>
<keyword evidence="5" id="KW-1185">Reference proteome</keyword>
<dbReference type="InterPro" id="IPR008160">
    <property type="entry name" value="Collagen"/>
</dbReference>
<comment type="caution">
    <text evidence="4">The sequence shown here is derived from an EMBL/GenBank/DDBJ whole genome shotgun (WGS) entry which is preliminary data.</text>
</comment>
<gene>
    <name evidence="4" type="ORF">P5673_016008</name>
</gene>
<feature type="compositionally biased region" description="Low complexity" evidence="2">
    <location>
        <begin position="218"/>
        <end position="230"/>
    </location>
</feature>
<organism evidence="4 5">
    <name type="scientific">Acropora cervicornis</name>
    <name type="common">Staghorn coral</name>
    <dbReference type="NCBI Taxonomy" id="6130"/>
    <lineage>
        <taxon>Eukaryota</taxon>
        <taxon>Metazoa</taxon>
        <taxon>Cnidaria</taxon>
        <taxon>Anthozoa</taxon>
        <taxon>Hexacorallia</taxon>
        <taxon>Scleractinia</taxon>
        <taxon>Astrocoeniina</taxon>
        <taxon>Acroporidae</taxon>
        <taxon>Acropora</taxon>
    </lineage>
</organism>
<dbReference type="PANTHER" id="PTHR24637">
    <property type="entry name" value="COLLAGEN"/>
    <property type="match status" value="1"/>
</dbReference>
<reference evidence="4" key="2">
    <citation type="journal article" date="2023" name="Science">
        <title>Genomic signatures of disease resistance in endangered staghorn corals.</title>
        <authorList>
            <person name="Vollmer S.V."/>
            <person name="Selwyn J.D."/>
            <person name="Despard B.A."/>
            <person name="Roesel C.L."/>
        </authorList>
    </citation>
    <scope>NUCLEOTIDE SEQUENCE</scope>
    <source>
        <strain evidence="4">K2</strain>
    </source>
</reference>
<evidence type="ECO:0000313" key="4">
    <source>
        <dbReference type="EMBL" id="KAK2560900.1"/>
    </source>
</evidence>